<comment type="caution">
    <text evidence="1">The sequence shown here is derived from an EMBL/GenBank/DDBJ whole genome shotgun (WGS) entry which is preliminary data.</text>
</comment>
<evidence type="ECO:0000313" key="2">
    <source>
        <dbReference type="Proteomes" id="UP001524547"/>
    </source>
</evidence>
<proteinExistence type="predicted"/>
<dbReference type="EMBL" id="JAMZEJ010000004">
    <property type="protein sequence ID" value="MCQ8240547.1"/>
    <property type="molecule type" value="Genomic_DNA"/>
</dbReference>
<gene>
    <name evidence="1" type="ORF">NFI88_06775</name>
</gene>
<accession>A0ABT1VW29</accession>
<evidence type="ECO:0000313" key="1">
    <source>
        <dbReference type="EMBL" id="MCQ8240547.1"/>
    </source>
</evidence>
<name>A0ABT1VW29_9PROT</name>
<dbReference type="RefSeq" id="WP_422919297.1">
    <property type="nucleotide sequence ID" value="NZ_JAMZEJ010000004.1"/>
</dbReference>
<dbReference type="Proteomes" id="UP001524547">
    <property type="component" value="Unassembled WGS sequence"/>
</dbReference>
<sequence length="147" mass="16150">MSAAITFTLSAPFPLLNQLLRMHHTARKRAKRRLMHEIADLTRGARPAQPFQQAHVLIERHSAGRPDTDGLYAGAKDLIDCLTTPALLRARRPGGRDGVRNAMGLGFVVDDGPQHMVLEVRHVPAPRDRQRTVVTIEEIVAAGQVAA</sequence>
<protein>
    <submittedName>
        <fullName evidence="1">Uncharacterized protein</fullName>
    </submittedName>
</protein>
<organism evidence="1 2">
    <name type="scientific">Rhizosaccharibacter radicis</name>
    <dbReference type="NCBI Taxonomy" id="2782605"/>
    <lineage>
        <taxon>Bacteria</taxon>
        <taxon>Pseudomonadati</taxon>
        <taxon>Pseudomonadota</taxon>
        <taxon>Alphaproteobacteria</taxon>
        <taxon>Acetobacterales</taxon>
        <taxon>Acetobacteraceae</taxon>
        <taxon>Rhizosaccharibacter</taxon>
    </lineage>
</organism>
<keyword evidence="2" id="KW-1185">Reference proteome</keyword>
<reference evidence="1 2" key="1">
    <citation type="submission" date="2022-06" db="EMBL/GenBank/DDBJ databases">
        <title>Rhizosaccharibacter gen. nov. sp. nov. KSS12, endophytic bacteria isolated from sugarcane.</title>
        <authorList>
            <person name="Pitiwittayakul N."/>
        </authorList>
    </citation>
    <scope>NUCLEOTIDE SEQUENCE [LARGE SCALE GENOMIC DNA]</scope>
    <source>
        <strain evidence="1 2">KSS12</strain>
    </source>
</reference>